<evidence type="ECO:0000313" key="1">
    <source>
        <dbReference type="EnsemblMetazoa" id="PPAI000990-PA"/>
    </source>
</evidence>
<keyword evidence="2" id="KW-1185">Reference proteome</keyword>
<dbReference type="VEuPathDB" id="VectorBase:PPAI000990"/>
<evidence type="ECO:0000313" key="2">
    <source>
        <dbReference type="Proteomes" id="UP000092462"/>
    </source>
</evidence>
<protein>
    <submittedName>
        <fullName evidence="1">Uncharacterized protein</fullName>
    </submittedName>
</protein>
<sequence>FSILLTVLFGVYFAVHTEDCQTPKHYSEIGCQAILQEGDNCPKRFDCETILRRTDKECFYQGLLYNEGDNISENITKGACQAACFCRDGTITCANIECPELFGTYKKGCIPQNNIDDCCASDYICAEEDINKLPLCYMNDREYRLGEKIHISGSCYICICANGFDNTTKIEENPHCQLINCGLELHSSGNLKAGCTPIYYKKATCCPIGWRCPNDSDKVIEAEGRTTDGDPNMECTFGNLKLKVGNQLSTEEGSPVICECSIPPMVTCIQNPDELQ</sequence>
<dbReference type="Gene3D" id="2.10.70.10">
    <property type="entry name" value="Complement Module, domain 1"/>
    <property type="match status" value="1"/>
</dbReference>
<name>A0A1B0D0W6_PHLPP</name>
<dbReference type="VEuPathDB" id="VectorBase:PPAPM1_001760"/>
<dbReference type="SUPFAM" id="SSF57603">
    <property type="entry name" value="FnI-like domain"/>
    <property type="match status" value="1"/>
</dbReference>
<dbReference type="InterPro" id="IPR001007">
    <property type="entry name" value="VWF_dom"/>
</dbReference>
<dbReference type="SMART" id="SM00214">
    <property type="entry name" value="VWC"/>
    <property type="match status" value="2"/>
</dbReference>
<organism evidence="1 2">
    <name type="scientific">Phlebotomus papatasi</name>
    <name type="common">Sandfly</name>
    <dbReference type="NCBI Taxonomy" id="29031"/>
    <lineage>
        <taxon>Eukaryota</taxon>
        <taxon>Metazoa</taxon>
        <taxon>Ecdysozoa</taxon>
        <taxon>Arthropoda</taxon>
        <taxon>Hexapoda</taxon>
        <taxon>Insecta</taxon>
        <taxon>Pterygota</taxon>
        <taxon>Neoptera</taxon>
        <taxon>Endopterygota</taxon>
        <taxon>Diptera</taxon>
        <taxon>Nematocera</taxon>
        <taxon>Psychodoidea</taxon>
        <taxon>Psychodidae</taxon>
        <taxon>Phlebotomus</taxon>
        <taxon>Phlebotomus</taxon>
    </lineage>
</organism>
<dbReference type="AlphaFoldDB" id="A0A1B0D0W6"/>
<dbReference type="PROSITE" id="PS50184">
    <property type="entry name" value="VWFC_2"/>
    <property type="match status" value="1"/>
</dbReference>
<proteinExistence type="predicted"/>
<reference evidence="1" key="1">
    <citation type="submission" date="2022-08" db="UniProtKB">
        <authorList>
            <consortium name="EnsemblMetazoa"/>
        </authorList>
    </citation>
    <scope>IDENTIFICATION</scope>
    <source>
        <strain evidence="1">Israel</strain>
    </source>
</reference>
<accession>A0A1B0D0W6</accession>
<dbReference type="EMBL" id="AJVK01021734">
    <property type="status" value="NOT_ANNOTATED_CDS"/>
    <property type="molecule type" value="Genomic_DNA"/>
</dbReference>
<dbReference type="Proteomes" id="UP000092462">
    <property type="component" value="Unassembled WGS sequence"/>
</dbReference>
<dbReference type="EnsemblMetazoa" id="PPAI000990-RA">
    <property type="protein sequence ID" value="PPAI000990-PA"/>
    <property type="gene ID" value="PPAI000990"/>
</dbReference>